<protein>
    <submittedName>
        <fullName evidence="1">Uncharacterized protein</fullName>
    </submittedName>
</protein>
<dbReference type="Pfam" id="PF08922">
    <property type="entry name" value="DUF1905"/>
    <property type="match status" value="1"/>
</dbReference>
<keyword evidence="2" id="KW-1185">Reference proteome</keyword>
<accession>K0F5L5</accession>
<dbReference type="eggNOG" id="COG4430">
    <property type="taxonomic scope" value="Bacteria"/>
</dbReference>
<dbReference type="AlphaFoldDB" id="K0F5L5"/>
<organism evidence="1 2">
    <name type="scientific">Nocardia brasiliensis (strain ATCC 700358 / HUJEG-1)</name>
    <dbReference type="NCBI Taxonomy" id="1133849"/>
    <lineage>
        <taxon>Bacteria</taxon>
        <taxon>Bacillati</taxon>
        <taxon>Actinomycetota</taxon>
        <taxon>Actinomycetes</taxon>
        <taxon>Mycobacteriales</taxon>
        <taxon>Nocardiaceae</taxon>
        <taxon>Nocardia</taxon>
    </lineage>
</organism>
<reference evidence="1 2" key="1">
    <citation type="journal article" date="2012" name="J. Bacteriol.">
        <title>Complete genome sequence of Nocardia brasiliensis HUJEG-1.</title>
        <authorList>
            <person name="Vera-Cabrera L."/>
            <person name="Ortiz-Lopez R."/>
            <person name="Elizondo-Gonzalez R."/>
            <person name="Perez-Maya A.A."/>
            <person name="Ocampo-Candiani J."/>
        </authorList>
    </citation>
    <scope>NUCLEOTIDE SEQUENCE [LARGE SCALE GENOMIC DNA]</scope>
    <source>
        <strain evidence="2">ATCC 700358</strain>
    </source>
</reference>
<dbReference type="HOGENOM" id="CLU_133235_1_0_11"/>
<evidence type="ECO:0000313" key="2">
    <source>
        <dbReference type="Proteomes" id="UP000006304"/>
    </source>
</evidence>
<dbReference type="Proteomes" id="UP000006304">
    <property type="component" value="Chromosome"/>
</dbReference>
<dbReference type="EMBL" id="CP003876">
    <property type="protein sequence ID" value="AFU04899.1"/>
    <property type="molecule type" value="Genomic_DNA"/>
</dbReference>
<dbReference type="InterPro" id="IPR015018">
    <property type="entry name" value="DUF1905"/>
</dbReference>
<name>K0F5L5_NOCB7</name>
<evidence type="ECO:0000313" key="1">
    <source>
        <dbReference type="EMBL" id="AFU04899.1"/>
    </source>
</evidence>
<dbReference type="InterPro" id="IPR037079">
    <property type="entry name" value="AF2212/PG0164-like_sf"/>
</dbReference>
<proteinExistence type="predicted"/>
<dbReference type="SUPFAM" id="SSF141694">
    <property type="entry name" value="AF2212/PG0164-like"/>
    <property type="match status" value="1"/>
</dbReference>
<dbReference type="STRING" id="1133849.O3I_034760"/>
<dbReference type="Pfam" id="PF13376">
    <property type="entry name" value="OmdA"/>
    <property type="match status" value="1"/>
</dbReference>
<dbReference type="Gene3D" id="2.40.30.100">
    <property type="entry name" value="AF2212/PG0164-like"/>
    <property type="match status" value="1"/>
</dbReference>
<sequence length="143" mass="14874">MEEFVGTVESALGGGAFVAVPAAVSAALGGGRVPVRATFDGIEYRGSIVDMGSGPCLGVLKAIRTQLGKGPGDTVLVTVARDDAERTVEVPDDLAAALHAAGLRAAFDALSYSRRREHVTSVVDAKREDTRTRRIAKVVAALR</sequence>
<dbReference type="RefSeq" id="WP_014987750.1">
    <property type="nucleotide sequence ID" value="NC_018681.1"/>
</dbReference>
<gene>
    <name evidence="1" type="ORF">O3I_034760</name>
</gene>
<dbReference type="KEGG" id="nbr:O3I_034760"/>